<dbReference type="InterPro" id="IPR057846">
    <property type="entry name" value="wHTH-Calcineurin_assc"/>
</dbReference>
<dbReference type="SUPFAM" id="SSF56300">
    <property type="entry name" value="Metallo-dependent phosphatases"/>
    <property type="match status" value="1"/>
</dbReference>
<keyword evidence="3" id="KW-0408">Iron</keyword>
<dbReference type="Pfam" id="PF24408">
    <property type="entry name" value="wHTH-Calcineurin_assc"/>
    <property type="match status" value="1"/>
</dbReference>
<name>A0A1Z2SH57_VIBGA</name>
<keyword evidence="2" id="KW-0378">Hydrolase</keyword>
<evidence type="ECO:0000256" key="4">
    <source>
        <dbReference type="ARBA" id="ARBA00025742"/>
    </source>
</evidence>
<evidence type="ECO:0000313" key="7">
    <source>
        <dbReference type="EMBL" id="ASA56465.1"/>
    </source>
</evidence>
<dbReference type="EMBL" id="CP018835">
    <property type="protein sequence ID" value="ASA56465.1"/>
    <property type="molecule type" value="Genomic_DNA"/>
</dbReference>
<dbReference type="Proteomes" id="UP000196708">
    <property type="component" value="Chromosome 1"/>
</dbReference>
<gene>
    <name evidence="7" type="ORF">BSQ33_12680</name>
</gene>
<feature type="domain" description="Calcineurin" evidence="6">
    <location>
        <begin position="317"/>
        <end position="370"/>
    </location>
</feature>
<protein>
    <submittedName>
        <fullName evidence="7">Uncharacterized protein</fullName>
    </submittedName>
</protein>
<evidence type="ECO:0000313" key="8">
    <source>
        <dbReference type="Proteomes" id="UP000196708"/>
    </source>
</evidence>
<proteinExistence type="inferred from homology"/>
<dbReference type="OrthoDB" id="9785415at2"/>
<dbReference type="PANTHER" id="PTHR42988">
    <property type="entry name" value="PHOSPHOHYDROLASE"/>
    <property type="match status" value="1"/>
</dbReference>
<comment type="similarity">
    <text evidence="4">Belongs to the cyclic nucleotide phosphodiesterase class-III family.</text>
</comment>
<dbReference type="Pfam" id="PF00149">
    <property type="entry name" value="Metallophos"/>
    <property type="match status" value="1"/>
</dbReference>
<dbReference type="InterPro" id="IPR029052">
    <property type="entry name" value="Metallo-depent_PP-like"/>
</dbReference>
<evidence type="ECO:0000256" key="1">
    <source>
        <dbReference type="ARBA" id="ARBA00022723"/>
    </source>
</evidence>
<dbReference type="KEGG" id="vga:BSQ33_12680"/>
<dbReference type="PANTHER" id="PTHR42988:SF2">
    <property type="entry name" value="CYCLIC NUCLEOTIDE PHOSPHODIESTERASE CBUA0032-RELATED"/>
    <property type="match status" value="1"/>
</dbReference>
<keyword evidence="1" id="KW-0479">Metal-binding</keyword>
<evidence type="ECO:0000259" key="6">
    <source>
        <dbReference type="Pfam" id="PF24408"/>
    </source>
</evidence>
<dbReference type="RefSeq" id="WP_088134212.1">
    <property type="nucleotide sequence ID" value="NZ_CP018835.1"/>
</dbReference>
<dbReference type="GO" id="GO:0016787">
    <property type="term" value="F:hydrolase activity"/>
    <property type="evidence" value="ECO:0007669"/>
    <property type="project" value="UniProtKB-KW"/>
</dbReference>
<dbReference type="AlphaFoldDB" id="A0A1Z2SH57"/>
<dbReference type="Gene3D" id="3.60.21.10">
    <property type="match status" value="1"/>
</dbReference>
<evidence type="ECO:0000256" key="3">
    <source>
        <dbReference type="ARBA" id="ARBA00023004"/>
    </source>
</evidence>
<evidence type="ECO:0000256" key="2">
    <source>
        <dbReference type="ARBA" id="ARBA00022801"/>
    </source>
</evidence>
<dbReference type="InterPro" id="IPR004843">
    <property type="entry name" value="Calcineurin-like_PHP"/>
</dbReference>
<dbReference type="GO" id="GO:0046872">
    <property type="term" value="F:metal ion binding"/>
    <property type="evidence" value="ECO:0007669"/>
    <property type="project" value="UniProtKB-KW"/>
</dbReference>
<sequence>MKILLLSDLHAVLENDSQNLSNSRLHLDQNGDGEWGNALIDYISTLNIEYDLIVCCGDIANKGSKASFMAGWTFLNNLSKALPNAKLVCVPGNHDHQSRPDLNDPDGFSPKHQLQFCEPPFPFDCHEKNTHFWAWNWVLDDSDPQSNLVLLNTSAYHGFSNESHHGRVALETVDQIEKRLANQSSPKAINILICHHHPQRMEHAHDDYDGQQMSGGQKLLNSLQKVDQGPWLILHGHKHYSCISKASSEGEDPPIVFSAGSTSAKYADLIDNQFYSIDIDITKTSENERIIGTFETHQFSVGSGWKPSTSTNMPAKSGLGSNINSRTLINRIKELLKNEAFLEETDIKDINDELRYFLPVEFKKFKNRLEKNALVSDIDEANQFILQVGPANAK</sequence>
<feature type="domain" description="Calcineurin-like phosphoesterase" evidence="5">
    <location>
        <begin position="1"/>
        <end position="240"/>
    </location>
</feature>
<dbReference type="InterPro" id="IPR050884">
    <property type="entry name" value="CNP_phosphodiesterase-III"/>
</dbReference>
<reference evidence="7 8" key="1">
    <citation type="submission" date="2016-12" db="EMBL/GenBank/DDBJ databases">
        <authorList>
            <person name="Song W.-J."/>
            <person name="Kurnit D.M."/>
        </authorList>
    </citation>
    <scope>NUCLEOTIDE SEQUENCE [LARGE SCALE GENOMIC DNA]</scope>
    <source>
        <strain evidence="7 8">ATCC 43942</strain>
    </source>
</reference>
<evidence type="ECO:0000259" key="5">
    <source>
        <dbReference type="Pfam" id="PF00149"/>
    </source>
</evidence>
<accession>A0A1Z2SH57</accession>
<organism evidence="7 8">
    <name type="scientific">Vibrio gazogenes</name>
    <dbReference type="NCBI Taxonomy" id="687"/>
    <lineage>
        <taxon>Bacteria</taxon>
        <taxon>Pseudomonadati</taxon>
        <taxon>Pseudomonadota</taxon>
        <taxon>Gammaproteobacteria</taxon>
        <taxon>Vibrionales</taxon>
        <taxon>Vibrionaceae</taxon>
        <taxon>Vibrio</taxon>
    </lineage>
</organism>